<feature type="transmembrane region" description="Helical" evidence="5">
    <location>
        <begin position="69"/>
        <end position="91"/>
    </location>
</feature>
<keyword evidence="4 5" id="KW-0472">Membrane</keyword>
<dbReference type="InterPro" id="IPR044880">
    <property type="entry name" value="NCX_ion-bd_dom_sf"/>
</dbReference>
<feature type="transmembrane region" description="Helical" evidence="5">
    <location>
        <begin position="247"/>
        <end position="266"/>
    </location>
</feature>
<dbReference type="OrthoDB" id="9794225at2"/>
<evidence type="ECO:0000256" key="5">
    <source>
        <dbReference type="SAM" id="Phobius"/>
    </source>
</evidence>
<reference evidence="7 8" key="1">
    <citation type="submission" date="2018-12" db="EMBL/GenBank/DDBJ databases">
        <title>Complete genome of Litorilituus sediminis.</title>
        <authorList>
            <person name="Liu A."/>
            <person name="Rong J."/>
        </authorList>
    </citation>
    <scope>NUCLEOTIDE SEQUENCE [LARGE SCALE GENOMIC DNA]</scope>
    <source>
        <strain evidence="7 8">JCM 17549</strain>
    </source>
</reference>
<evidence type="ECO:0000256" key="4">
    <source>
        <dbReference type="ARBA" id="ARBA00023136"/>
    </source>
</evidence>
<dbReference type="EMBL" id="CP034759">
    <property type="protein sequence ID" value="QBG36630.1"/>
    <property type="molecule type" value="Genomic_DNA"/>
</dbReference>
<dbReference type="PANTHER" id="PTHR10846:SF8">
    <property type="entry name" value="INNER MEMBRANE PROTEIN YRBG"/>
    <property type="match status" value="1"/>
</dbReference>
<dbReference type="GO" id="GO:0006874">
    <property type="term" value="P:intracellular calcium ion homeostasis"/>
    <property type="evidence" value="ECO:0007669"/>
    <property type="project" value="TreeGrafter"/>
</dbReference>
<dbReference type="GO" id="GO:0005262">
    <property type="term" value="F:calcium channel activity"/>
    <property type="evidence" value="ECO:0007669"/>
    <property type="project" value="TreeGrafter"/>
</dbReference>
<dbReference type="GO" id="GO:0008273">
    <property type="term" value="F:calcium, potassium:sodium antiporter activity"/>
    <property type="evidence" value="ECO:0007669"/>
    <property type="project" value="TreeGrafter"/>
</dbReference>
<name>A0A4V0ZGA6_9GAMM</name>
<dbReference type="PANTHER" id="PTHR10846">
    <property type="entry name" value="SODIUM/POTASSIUM/CALCIUM EXCHANGER"/>
    <property type="match status" value="1"/>
</dbReference>
<sequence length="328" mass="35082">MLEQVFILVVALVALVWSADKFVFGASSLARNLGVSPMIIGLTIVAMGSSAPEMMTAATASLQGSPDLAVGNAIGSNITNIALVLGITALLQPLSVSSQTVKREIPLILIISAFAYWILLDQHFSFLEGVELMIGFFIYIIALLVITLRRTKDKPSDDPLVIEAEQEVAEAVDMKLSIMWLVVGVIILPISANYLVDSSVFIAKTFGVSDLVIGLTIVAIGTSLPELAASIMSILKKEDDLALGNIIGSNIFNILAVLSLAGVIAPGNINALASTRDAPYMLGVTLLLFVLCFSRKFGYFRITRAKGALLLLSFVAYQFLLFGQLNNN</sequence>
<accession>A0A4V0ZGA6</accession>
<dbReference type="NCBIfam" id="TIGR00367">
    <property type="entry name" value="calcium/sodium antiporter"/>
    <property type="match status" value="1"/>
</dbReference>
<feature type="transmembrane region" description="Helical" evidence="5">
    <location>
        <begin position="307"/>
        <end position="325"/>
    </location>
</feature>
<feature type="transmembrane region" description="Helical" evidence="5">
    <location>
        <begin position="103"/>
        <end position="120"/>
    </location>
</feature>
<dbReference type="GO" id="GO:0005886">
    <property type="term" value="C:plasma membrane"/>
    <property type="evidence" value="ECO:0007669"/>
    <property type="project" value="TreeGrafter"/>
</dbReference>
<evidence type="ECO:0000313" key="7">
    <source>
        <dbReference type="EMBL" id="QBG36630.1"/>
    </source>
</evidence>
<gene>
    <name evidence="7" type="ORF">EMK97_13320</name>
</gene>
<dbReference type="RefSeq" id="WP_130602964.1">
    <property type="nucleotide sequence ID" value="NZ_CP034759.1"/>
</dbReference>
<protein>
    <submittedName>
        <fullName evidence="7">Calcium/sodium antiporter</fullName>
    </submittedName>
</protein>
<feature type="domain" description="Sodium/calcium exchanger membrane region" evidence="6">
    <location>
        <begin position="177"/>
        <end position="322"/>
    </location>
</feature>
<evidence type="ECO:0000259" key="6">
    <source>
        <dbReference type="Pfam" id="PF01699"/>
    </source>
</evidence>
<proteinExistence type="predicted"/>
<comment type="subcellular location">
    <subcellularLocation>
        <location evidence="1">Membrane</location>
        <topology evidence="1">Multi-pass membrane protein</topology>
    </subcellularLocation>
</comment>
<keyword evidence="8" id="KW-1185">Reference proteome</keyword>
<evidence type="ECO:0000256" key="1">
    <source>
        <dbReference type="ARBA" id="ARBA00004141"/>
    </source>
</evidence>
<dbReference type="Proteomes" id="UP000290244">
    <property type="component" value="Chromosome"/>
</dbReference>
<organism evidence="7 8">
    <name type="scientific">Litorilituus sediminis</name>
    <dbReference type="NCBI Taxonomy" id="718192"/>
    <lineage>
        <taxon>Bacteria</taxon>
        <taxon>Pseudomonadati</taxon>
        <taxon>Pseudomonadota</taxon>
        <taxon>Gammaproteobacteria</taxon>
        <taxon>Alteromonadales</taxon>
        <taxon>Colwelliaceae</taxon>
        <taxon>Litorilituus</taxon>
    </lineage>
</organism>
<dbReference type="KEGG" id="lsd:EMK97_13320"/>
<keyword evidence="2 5" id="KW-0812">Transmembrane</keyword>
<feature type="transmembrane region" description="Helical" evidence="5">
    <location>
        <begin position="178"/>
        <end position="196"/>
    </location>
</feature>
<feature type="transmembrane region" description="Helical" evidence="5">
    <location>
        <begin position="278"/>
        <end position="295"/>
    </location>
</feature>
<evidence type="ECO:0000313" key="8">
    <source>
        <dbReference type="Proteomes" id="UP000290244"/>
    </source>
</evidence>
<evidence type="ECO:0000256" key="2">
    <source>
        <dbReference type="ARBA" id="ARBA00022692"/>
    </source>
</evidence>
<keyword evidence="3 5" id="KW-1133">Transmembrane helix</keyword>
<evidence type="ECO:0000256" key="3">
    <source>
        <dbReference type="ARBA" id="ARBA00022989"/>
    </source>
</evidence>
<dbReference type="Gene3D" id="1.20.1420.30">
    <property type="entry name" value="NCX, central ion-binding region"/>
    <property type="match status" value="1"/>
</dbReference>
<dbReference type="Pfam" id="PF01699">
    <property type="entry name" value="Na_Ca_ex"/>
    <property type="match status" value="2"/>
</dbReference>
<feature type="transmembrane region" description="Helical" evidence="5">
    <location>
        <begin position="126"/>
        <end position="146"/>
    </location>
</feature>
<feature type="transmembrane region" description="Helical" evidence="5">
    <location>
        <begin position="211"/>
        <end position="235"/>
    </location>
</feature>
<feature type="domain" description="Sodium/calcium exchanger membrane region" evidence="6">
    <location>
        <begin position="5"/>
        <end position="144"/>
    </location>
</feature>
<dbReference type="AlphaFoldDB" id="A0A4V0ZGA6"/>
<dbReference type="InterPro" id="IPR004837">
    <property type="entry name" value="NaCa_Exmemb"/>
</dbReference>
<dbReference type="InterPro" id="IPR004481">
    <property type="entry name" value="K/Na/Ca-exchanger"/>
</dbReference>